<dbReference type="PANTHER" id="PTHR12832">
    <property type="entry name" value="TESTIS-SPECIFIC PROTEIN PBS13 T-COMPLEX 11"/>
    <property type="match status" value="1"/>
</dbReference>
<comment type="caution">
    <text evidence="4">The sequence shown here is derived from an EMBL/GenBank/DDBJ whole genome shotgun (WGS) entry which is preliminary data.</text>
</comment>
<dbReference type="RefSeq" id="XP_064706626.1">
    <property type="nucleotide sequence ID" value="XM_064845772.1"/>
</dbReference>
<organism evidence="4 5">
    <name type="scientific">Exophiala bonariae</name>
    <dbReference type="NCBI Taxonomy" id="1690606"/>
    <lineage>
        <taxon>Eukaryota</taxon>
        <taxon>Fungi</taxon>
        <taxon>Dikarya</taxon>
        <taxon>Ascomycota</taxon>
        <taxon>Pezizomycotina</taxon>
        <taxon>Eurotiomycetes</taxon>
        <taxon>Chaetothyriomycetidae</taxon>
        <taxon>Chaetothyriales</taxon>
        <taxon>Herpotrichiellaceae</taxon>
        <taxon>Exophiala</taxon>
    </lineage>
</organism>
<keyword evidence="2" id="KW-0175">Coiled coil</keyword>
<feature type="region of interest" description="Disordered" evidence="3">
    <location>
        <begin position="443"/>
        <end position="495"/>
    </location>
</feature>
<evidence type="ECO:0000256" key="1">
    <source>
        <dbReference type="ARBA" id="ARBA00010954"/>
    </source>
</evidence>
<dbReference type="AlphaFoldDB" id="A0AAV9NE59"/>
<dbReference type="GO" id="GO:0010737">
    <property type="term" value="P:protein kinase A signaling"/>
    <property type="evidence" value="ECO:0007669"/>
    <property type="project" value="TreeGrafter"/>
</dbReference>
<feature type="compositionally biased region" description="Basic residues" evidence="3">
    <location>
        <begin position="34"/>
        <end position="44"/>
    </location>
</feature>
<comment type="similarity">
    <text evidence="1">Belongs to the TCP11 family.</text>
</comment>
<feature type="compositionally biased region" description="Low complexity" evidence="3">
    <location>
        <begin position="45"/>
        <end position="74"/>
    </location>
</feature>
<keyword evidence="5" id="KW-1185">Reference proteome</keyword>
<dbReference type="GeneID" id="89970370"/>
<reference evidence="4 5" key="1">
    <citation type="submission" date="2023-08" db="EMBL/GenBank/DDBJ databases">
        <title>Black Yeasts Isolated from many extreme environments.</title>
        <authorList>
            <person name="Coleine C."/>
            <person name="Stajich J.E."/>
            <person name="Selbmann L."/>
        </authorList>
    </citation>
    <scope>NUCLEOTIDE SEQUENCE [LARGE SCALE GENOMIC DNA]</scope>
    <source>
        <strain evidence="4 5">CCFEE 5792</strain>
    </source>
</reference>
<dbReference type="Proteomes" id="UP001358417">
    <property type="component" value="Unassembled WGS sequence"/>
</dbReference>
<name>A0AAV9NE59_9EURO</name>
<evidence type="ECO:0000313" key="4">
    <source>
        <dbReference type="EMBL" id="KAK5053184.1"/>
    </source>
</evidence>
<feature type="region of interest" description="Disordered" evidence="3">
    <location>
        <begin position="835"/>
        <end position="859"/>
    </location>
</feature>
<evidence type="ECO:0000256" key="3">
    <source>
        <dbReference type="SAM" id="MobiDB-lite"/>
    </source>
</evidence>
<dbReference type="PANTHER" id="PTHR12832:SF18">
    <property type="entry name" value="IQ CALMODULIN-BINDING MOTIF DOMAIN PROTEIN (AFU_ORTHOLOGUE AFUA_1G08920)"/>
    <property type="match status" value="1"/>
</dbReference>
<proteinExistence type="inferred from homology"/>
<dbReference type="InterPro" id="IPR008862">
    <property type="entry name" value="Tcp11"/>
</dbReference>
<evidence type="ECO:0000256" key="2">
    <source>
        <dbReference type="SAM" id="Coils"/>
    </source>
</evidence>
<feature type="region of interest" description="Disordered" evidence="3">
    <location>
        <begin position="1"/>
        <end position="78"/>
    </location>
</feature>
<feature type="coiled-coil region" evidence="2">
    <location>
        <begin position="137"/>
        <end position="175"/>
    </location>
</feature>
<evidence type="ECO:0008006" key="6">
    <source>
        <dbReference type="Google" id="ProtNLM"/>
    </source>
</evidence>
<sequence length="948" mass="106266">MEPILPTDDIEMSLSDDQQPNTWAEPPARLAARFYRKSTARRKSSANSSRRSSLSSIHSHSSALSSHGGPHSSHVAQHLRRASIIESRKARLADRAAHAEQVRLRAAAAKASQRNAYSEEKSLAAQAAREKLLADIAARCEEEVRRAKKIAEETKEKKAAELAKLKEEMAGKFAEAARRKSLYQQGLRRPRSGSLAAVEEKKAAPVILKRSNRTYAAKIIQRAWRLHQRRKAIGNFAELQINLARTREASFEDLTRLLATERTTTTTTALLKLTGILDGVQDETESVRIFLSSYMIVAHPVQALSHGGNDPQEQQLVGKAKSLVESFESYFQKVLASPHLTSVPSTKDHLAFSFNDFCSTFDAWKSQDLNVLIDIMVNSFVNLDLILQATKNDHAGHVGDDYLDAVRQEQIKLLARLKRLAGPEAALTRVRLAVRKARKQYAAEKRQKEIKQVPRATTPSAETISSTQGTLITPPSTPRSDAREQSPKTSSITDSLGQIMTVLPSNREIAHEIQVNGTFEVQQRPWTDARKDLMDSLQTSMRNSMQDGSGQATTRWTHAMAVLIREKLINLVSPRHPLYDRIDGFLDPTLITQQCRNGMFSYNSFFETIAKIISQICSPGRDDAIAAFSSSKGDTIERLFELINIIDLMTLDHINFQFRVAAQSVAERGHEHEIVSFERDLQDGVHSLERTKLWWTNAKASVSSANLNGNTIYVRGLVDLVFRNAHLEYRDFPETLQLDYIRMLKLRAHVFQAIATSSILLTTKIRLRRNRESLWTKDAERLMALNYLTTGIERVVSLVASSHIMPESTKEGVSNFVGRVLPPAAAAAQHAELAERDRQDAIHSQTTYDPSKLDDTRNESEDIFTEQIASFLLKSLREHVFARLSATGTTERVRTTTGAAEFLARIGMPEFLEEVNRMVALLEKIRAVDLKAHGRWYDQVADDVTTTA</sequence>
<feature type="compositionally biased region" description="Basic and acidic residues" evidence="3">
    <location>
        <begin position="443"/>
        <end position="452"/>
    </location>
</feature>
<dbReference type="EMBL" id="JAVRRD010000012">
    <property type="protein sequence ID" value="KAK5053184.1"/>
    <property type="molecule type" value="Genomic_DNA"/>
</dbReference>
<gene>
    <name evidence="4" type="ORF">LTR84_002158</name>
</gene>
<dbReference type="Pfam" id="PF05794">
    <property type="entry name" value="Tcp11"/>
    <property type="match status" value="1"/>
</dbReference>
<evidence type="ECO:0000313" key="5">
    <source>
        <dbReference type="Proteomes" id="UP001358417"/>
    </source>
</evidence>
<accession>A0AAV9NE59</accession>
<feature type="compositionally biased region" description="Polar residues" evidence="3">
    <location>
        <begin position="455"/>
        <end position="474"/>
    </location>
</feature>
<protein>
    <recommendedName>
        <fullName evidence="6">IQ calmodulin-binding motif domain protein</fullName>
    </recommendedName>
</protein>